<dbReference type="OrthoDB" id="164654at2"/>
<dbReference type="PATRIC" id="fig|187330.3.peg.48"/>
<proteinExistence type="predicted"/>
<evidence type="ECO:0000259" key="1">
    <source>
        <dbReference type="Pfam" id="PF13472"/>
    </source>
</evidence>
<dbReference type="Pfam" id="PF13472">
    <property type="entry name" value="Lipase_GDSL_2"/>
    <property type="match status" value="1"/>
</dbReference>
<name>A0A0N1F0H0_9GAMM</name>
<gene>
    <name evidence="2" type="ORF">ADS77_00230</name>
</gene>
<dbReference type="InterPro" id="IPR013830">
    <property type="entry name" value="SGNH_hydro"/>
</dbReference>
<sequence>MNVLCFGDSNTFGLSAIDGSRLSEIERWPTLFKQAIGDEHKVIEAGQPNRTLVNNPPFTGNKSGVTYLKPYLEAHQLDVIIIQLGTNDLKARFALTAEKIAEGLAQFINEIELFYQSTPQPRLVIISPFTVFEVGQYQRIYAGAQAKAVQLSHECRRIAHAHNCLFLDGHTLITPCKNEGIHLPATEHKKLANAVFELIYQYSGYLRRAVLISD</sequence>
<dbReference type="AlphaFoldDB" id="A0A0N1F0H0"/>
<evidence type="ECO:0000313" key="3">
    <source>
        <dbReference type="Proteomes" id="UP000037848"/>
    </source>
</evidence>
<dbReference type="Gene3D" id="3.40.50.1110">
    <property type="entry name" value="SGNH hydrolase"/>
    <property type="match status" value="1"/>
</dbReference>
<dbReference type="Proteomes" id="UP000037848">
    <property type="component" value="Unassembled WGS sequence"/>
</dbReference>
<dbReference type="RefSeq" id="WP_054204148.1">
    <property type="nucleotide sequence ID" value="NZ_LHPH01000001.1"/>
</dbReference>
<reference evidence="2 3" key="1">
    <citation type="submission" date="2015-08" db="EMBL/GenBank/DDBJ databases">
        <title>Draft Genome Sequence of Pseudoalteromonas porphyrae UCD-SED14.</title>
        <authorList>
            <person name="Coil D.A."/>
            <person name="Jospin G."/>
            <person name="Lee R.D."/>
            <person name="Eisen J.A."/>
        </authorList>
    </citation>
    <scope>NUCLEOTIDE SEQUENCE [LARGE SCALE GENOMIC DNA]</scope>
    <source>
        <strain evidence="2 3">UCD-SED14</strain>
    </source>
</reference>
<comment type="caution">
    <text evidence="2">The sequence shown here is derived from an EMBL/GenBank/DDBJ whole genome shotgun (WGS) entry which is preliminary data.</text>
</comment>
<feature type="domain" description="SGNH hydrolase-type esterase" evidence="1">
    <location>
        <begin position="5"/>
        <end position="174"/>
    </location>
</feature>
<accession>A0A0N1F0H0</accession>
<dbReference type="InterPro" id="IPR036514">
    <property type="entry name" value="SGNH_hydro_sf"/>
</dbReference>
<dbReference type="GO" id="GO:0016788">
    <property type="term" value="F:hydrolase activity, acting on ester bonds"/>
    <property type="evidence" value="ECO:0007669"/>
    <property type="project" value="UniProtKB-ARBA"/>
</dbReference>
<dbReference type="SUPFAM" id="SSF52266">
    <property type="entry name" value="SGNH hydrolase"/>
    <property type="match status" value="1"/>
</dbReference>
<protein>
    <recommendedName>
        <fullName evidence="1">SGNH hydrolase-type esterase domain-containing protein</fullName>
    </recommendedName>
</protein>
<dbReference type="STRING" id="187330.AMS58_06135"/>
<organism evidence="2 3">
    <name type="scientific">Pseudoalteromonas porphyrae</name>
    <dbReference type="NCBI Taxonomy" id="187330"/>
    <lineage>
        <taxon>Bacteria</taxon>
        <taxon>Pseudomonadati</taxon>
        <taxon>Pseudomonadota</taxon>
        <taxon>Gammaproteobacteria</taxon>
        <taxon>Alteromonadales</taxon>
        <taxon>Pseudoalteromonadaceae</taxon>
        <taxon>Pseudoalteromonas</taxon>
    </lineage>
</organism>
<dbReference type="EMBL" id="LHPH01000001">
    <property type="protein sequence ID" value="KPH65407.1"/>
    <property type="molecule type" value="Genomic_DNA"/>
</dbReference>
<evidence type="ECO:0000313" key="2">
    <source>
        <dbReference type="EMBL" id="KPH65407.1"/>
    </source>
</evidence>
<keyword evidence="3" id="KW-1185">Reference proteome</keyword>